<protein>
    <submittedName>
        <fullName evidence="1">Uncharacterized protein</fullName>
    </submittedName>
</protein>
<organism evidence="1 2">
    <name type="scientific">Candidatus Kurthia intestinigallinarum</name>
    <dbReference type="NCBI Taxonomy" id="1562256"/>
    <lineage>
        <taxon>Bacteria</taxon>
        <taxon>Bacillati</taxon>
        <taxon>Bacillota</taxon>
        <taxon>Bacilli</taxon>
        <taxon>Bacillales</taxon>
        <taxon>Caryophanaceae</taxon>
        <taxon>Kurthia</taxon>
    </lineage>
</organism>
<evidence type="ECO:0000313" key="1">
    <source>
        <dbReference type="EMBL" id="RUS52357.1"/>
    </source>
</evidence>
<dbReference type="OrthoDB" id="9893810at2"/>
<evidence type="ECO:0000313" key="2">
    <source>
        <dbReference type="Proteomes" id="UP000288623"/>
    </source>
</evidence>
<dbReference type="RefSeq" id="WP_126991680.1">
    <property type="nucleotide sequence ID" value="NZ_JTFC01000042.1"/>
</dbReference>
<reference evidence="1 2" key="1">
    <citation type="submission" date="2014-11" db="EMBL/GenBank/DDBJ databases">
        <title>Genome sequence and analysis of novel Kurthia sp.</title>
        <authorList>
            <person name="Lawson J.N."/>
            <person name="Gonzalez J.E."/>
            <person name="Rinauldi L."/>
            <person name="Xuan Z."/>
            <person name="Firman A."/>
            <person name="Shaddox L."/>
            <person name="Trudeau A."/>
            <person name="Shah S."/>
            <person name="Reiman D."/>
        </authorList>
    </citation>
    <scope>NUCLEOTIDE SEQUENCE [LARGE SCALE GENOMIC DNA]</scope>
    <source>
        <strain evidence="1 2">3B1D</strain>
    </source>
</reference>
<keyword evidence="2" id="KW-1185">Reference proteome</keyword>
<dbReference type="EMBL" id="JTFC01000042">
    <property type="protein sequence ID" value="RUS52357.1"/>
    <property type="molecule type" value="Genomic_DNA"/>
</dbReference>
<sequence length="97" mass="11625">MTYREIQLFSVQKILDEQASKAEVFLELKDQGEEISYRQIERLLESEGIVLHEKSSRWIRCKPYYSVESIIEDTESLAAERDMTLEEYLEKVLQHRR</sequence>
<comment type="caution">
    <text evidence="1">The sequence shown here is derived from an EMBL/GenBank/DDBJ whole genome shotgun (WGS) entry which is preliminary data.</text>
</comment>
<dbReference type="Proteomes" id="UP000288623">
    <property type="component" value="Unassembled WGS sequence"/>
</dbReference>
<proteinExistence type="predicted"/>
<name>A0A433RPT4_9BACL</name>
<accession>A0A433RPT4</accession>
<dbReference type="AlphaFoldDB" id="A0A433RPT4"/>
<gene>
    <name evidence="1" type="ORF">QI30_16405</name>
</gene>